<dbReference type="SMART" id="SM00301">
    <property type="entry name" value="DM"/>
    <property type="match status" value="1"/>
</dbReference>
<sequence length="142" mass="15604">MPANLSPGSSDDESGAGNGLAGGGLRKPKCARCRNHGIISWLKGHKRHCSFKDCTCVKCNLIAERQRIMAAQVALKRRQAVEDSVAMNIRAYVTGEAKGEYLPAGPIFGLEVTEPQSTIKLELVSLFFLPFFYLILVFFPLF</sequence>
<dbReference type="EMBL" id="JAVRBK010000286">
    <property type="protein sequence ID" value="KAK5637715.1"/>
    <property type="molecule type" value="Genomic_DNA"/>
</dbReference>
<keyword evidence="6" id="KW-0472">Membrane</keyword>
<dbReference type="InterPro" id="IPR001275">
    <property type="entry name" value="DM_DNA-bd"/>
</dbReference>
<dbReference type="PANTHER" id="PTHR12322:SF53">
    <property type="entry name" value="DOUBLESEX-MAB RELATED 11E"/>
    <property type="match status" value="1"/>
</dbReference>
<keyword evidence="1 5" id="KW-0479">Metal-binding</keyword>
<dbReference type="PANTHER" id="PTHR12322">
    <property type="entry name" value="DOUBLESEX AND MAB-3 RELATED TRANSCRIPTION FACTOR DMRT"/>
    <property type="match status" value="1"/>
</dbReference>
<keyword evidence="2 5" id="KW-0862">Zinc</keyword>
<dbReference type="Proteomes" id="UP001329430">
    <property type="component" value="Unassembled WGS sequence"/>
</dbReference>
<keyword evidence="6" id="KW-1133">Transmembrane helix</keyword>
<evidence type="ECO:0000256" key="6">
    <source>
        <dbReference type="SAM" id="Phobius"/>
    </source>
</evidence>
<keyword evidence="6" id="KW-0812">Transmembrane</keyword>
<evidence type="ECO:0000256" key="5">
    <source>
        <dbReference type="PROSITE-ProRule" id="PRU00070"/>
    </source>
</evidence>
<dbReference type="InterPro" id="IPR036407">
    <property type="entry name" value="DM_DNA-bd_sf"/>
</dbReference>
<evidence type="ECO:0000256" key="3">
    <source>
        <dbReference type="ARBA" id="ARBA00023125"/>
    </source>
</evidence>
<keyword evidence="9" id="KW-1185">Reference proteome</keyword>
<feature type="transmembrane region" description="Helical" evidence="6">
    <location>
        <begin position="123"/>
        <end position="141"/>
    </location>
</feature>
<dbReference type="GO" id="GO:0000981">
    <property type="term" value="F:DNA-binding transcription factor activity, RNA polymerase II-specific"/>
    <property type="evidence" value="ECO:0007669"/>
    <property type="project" value="TreeGrafter"/>
</dbReference>
<gene>
    <name evidence="8" type="ORF">RI129_000118</name>
</gene>
<organism evidence="8 9">
    <name type="scientific">Pyrocoelia pectoralis</name>
    <dbReference type="NCBI Taxonomy" id="417401"/>
    <lineage>
        <taxon>Eukaryota</taxon>
        <taxon>Metazoa</taxon>
        <taxon>Ecdysozoa</taxon>
        <taxon>Arthropoda</taxon>
        <taxon>Hexapoda</taxon>
        <taxon>Insecta</taxon>
        <taxon>Pterygota</taxon>
        <taxon>Neoptera</taxon>
        <taxon>Endopterygota</taxon>
        <taxon>Coleoptera</taxon>
        <taxon>Polyphaga</taxon>
        <taxon>Elateriformia</taxon>
        <taxon>Elateroidea</taxon>
        <taxon>Lampyridae</taxon>
        <taxon>Lampyrinae</taxon>
        <taxon>Pyrocoelia</taxon>
    </lineage>
</organism>
<dbReference type="GO" id="GO:0046872">
    <property type="term" value="F:metal ion binding"/>
    <property type="evidence" value="ECO:0007669"/>
    <property type="project" value="UniProtKB-KW"/>
</dbReference>
<dbReference type="SUPFAM" id="SSF82927">
    <property type="entry name" value="Cysteine-rich DNA binding domain, (DM domain)"/>
    <property type="match status" value="1"/>
</dbReference>
<evidence type="ECO:0000313" key="8">
    <source>
        <dbReference type="EMBL" id="KAK5637715.1"/>
    </source>
</evidence>
<dbReference type="GO" id="GO:0007548">
    <property type="term" value="P:sex differentiation"/>
    <property type="evidence" value="ECO:0007669"/>
    <property type="project" value="TreeGrafter"/>
</dbReference>
<protein>
    <recommendedName>
        <fullName evidence="7">DM domain-containing protein</fullName>
    </recommendedName>
</protein>
<dbReference type="FunFam" id="4.10.1040.10:FF:000001">
    <property type="entry name" value="doublesex- and mab-3-related transcription factor 1"/>
    <property type="match status" value="1"/>
</dbReference>
<feature type="DNA-binding region" description="DM" evidence="5">
    <location>
        <begin position="30"/>
        <end position="77"/>
    </location>
</feature>
<name>A0AAN7Z5A6_9COLE</name>
<evidence type="ECO:0000256" key="1">
    <source>
        <dbReference type="ARBA" id="ARBA00022723"/>
    </source>
</evidence>
<dbReference type="Gene3D" id="4.10.1040.10">
    <property type="entry name" value="DM DNA-binding domain"/>
    <property type="match status" value="1"/>
</dbReference>
<evidence type="ECO:0000256" key="4">
    <source>
        <dbReference type="ARBA" id="ARBA00023242"/>
    </source>
</evidence>
<keyword evidence="3 5" id="KW-0238">DNA-binding</keyword>
<dbReference type="AlphaFoldDB" id="A0AAN7Z5A6"/>
<evidence type="ECO:0000259" key="7">
    <source>
        <dbReference type="PROSITE" id="PS50809"/>
    </source>
</evidence>
<comment type="caution">
    <text evidence="8">The sequence shown here is derived from an EMBL/GenBank/DDBJ whole genome shotgun (WGS) entry which is preliminary data.</text>
</comment>
<reference evidence="8 9" key="1">
    <citation type="journal article" date="2024" name="Insects">
        <title>An Improved Chromosome-Level Genome Assembly of the Firefly Pyrocoelia pectoralis.</title>
        <authorList>
            <person name="Fu X."/>
            <person name="Meyer-Rochow V.B."/>
            <person name="Ballantyne L."/>
            <person name="Zhu X."/>
        </authorList>
    </citation>
    <scope>NUCLEOTIDE SEQUENCE [LARGE SCALE GENOMIC DNA]</scope>
    <source>
        <strain evidence="8">XCY_ONT2</strain>
    </source>
</reference>
<comment type="subcellular location">
    <subcellularLocation>
        <location evidence="5">Nucleus</location>
    </subcellularLocation>
</comment>
<feature type="domain" description="DM" evidence="7">
    <location>
        <begin position="30"/>
        <end position="77"/>
    </location>
</feature>
<dbReference type="InterPro" id="IPR026607">
    <property type="entry name" value="DMRT"/>
</dbReference>
<dbReference type="GO" id="GO:0005634">
    <property type="term" value="C:nucleus"/>
    <property type="evidence" value="ECO:0007669"/>
    <property type="project" value="UniProtKB-SubCell"/>
</dbReference>
<evidence type="ECO:0000313" key="9">
    <source>
        <dbReference type="Proteomes" id="UP001329430"/>
    </source>
</evidence>
<accession>A0AAN7Z5A6</accession>
<keyword evidence="4 5" id="KW-0539">Nucleus</keyword>
<dbReference type="PROSITE" id="PS50809">
    <property type="entry name" value="DM_2"/>
    <property type="match status" value="1"/>
</dbReference>
<dbReference type="PROSITE" id="PS40000">
    <property type="entry name" value="DM_1"/>
    <property type="match status" value="1"/>
</dbReference>
<evidence type="ECO:0000256" key="2">
    <source>
        <dbReference type="ARBA" id="ARBA00022833"/>
    </source>
</evidence>
<dbReference type="Pfam" id="PF00751">
    <property type="entry name" value="DM"/>
    <property type="match status" value="1"/>
</dbReference>
<dbReference type="GO" id="GO:0000978">
    <property type="term" value="F:RNA polymerase II cis-regulatory region sequence-specific DNA binding"/>
    <property type="evidence" value="ECO:0007669"/>
    <property type="project" value="TreeGrafter"/>
</dbReference>
<proteinExistence type="predicted"/>